<proteinExistence type="predicted"/>
<feature type="compositionally biased region" description="Basic and acidic residues" evidence="1">
    <location>
        <begin position="1"/>
        <end position="10"/>
    </location>
</feature>
<dbReference type="Proteomes" id="UP000001514">
    <property type="component" value="Unassembled WGS sequence"/>
</dbReference>
<keyword evidence="3" id="KW-1185">Reference proteome</keyword>
<feature type="region of interest" description="Disordered" evidence="1">
    <location>
        <begin position="104"/>
        <end position="142"/>
    </location>
</feature>
<feature type="compositionally biased region" description="Basic and acidic residues" evidence="1">
    <location>
        <begin position="157"/>
        <end position="168"/>
    </location>
</feature>
<dbReference type="Gramene" id="EFJ09659">
    <property type="protein sequence ID" value="EFJ09659"/>
    <property type="gene ID" value="SELMODRAFT_427847"/>
</dbReference>
<evidence type="ECO:0000313" key="3">
    <source>
        <dbReference type="Proteomes" id="UP000001514"/>
    </source>
</evidence>
<name>D8T0W4_SELML</name>
<dbReference type="AlphaFoldDB" id="D8T0W4"/>
<reference evidence="2 3" key="1">
    <citation type="journal article" date="2011" name="Science">
        <title>The Selaginella genome identifies genetic changes associated with the evolution of vascular plants.</title>
        <authorList>
            <person name="Banks J.A."/>
            <person name="Nishiyama T."/>
            <person name="Hasebe M."/>
            <person name="Bowman J.L."/>
            <person name="Gribskov M."/>
            <person name="dePamphilis C."/>
            <person name="Albert V.A."/>
            <person name="Aono N."/>
            <person name="Aoyama T."/>
            <person name="Ambrose B.A."/>
            <person name="Ashton N.W."/>
            <person name="Axtell M.J."/>
            <person name="Barker E."/>
            <person name="Barker M.S."/>
            <person name="Bennetzen J.L."/>
            <person name="Bonawitz N.D."/>
            <person name="Chapple C."/>
            <person name="Cheng C."/>
            <person name="Correa L.G."/>
            <person name="Dacre M."/>
            <person name="DeBarry J."/>
            <person name="Dreyer I."/>
            <person name="Elias M."/>
            <person name="Engstrom E.M."/>
            <person name="Estelle M."/>
            <person name="Feng L."/>
            <person name="Finet C."/>
            <person name="Floyd S.K."/>
            <person name="Frommer W.B."/>
            <person name="Fujita T."/>
            <person name="Gramzow L."/>
            <person name="Gutensohn M."/>
            <person name="Harholt J."/>
            <person name="Hattori M."/>
            <person name="Heyl A."/>
            <person name="Hirai T."/>
            <person name="Hiwatashi Y."/>
            <person name="Ishikawa M."/>
            <person name="Iwata M."/>
            <person name="Karol K.G."/>
            <person name="Koehler B."/>
            <person name="Kolukisaoglu U."/>
            <person name="Kubo M."/>
            <person name="Kurata T."/>
            <person name="Lalonde S."/>
            <person name="Li K."/>
            <person name="Li Y."/>
            <person name="Litt A."/>
            <person name="Lyons E."/>
            <person name="Manning G."/>
            <person name="Maruyama T."/>
            <person name="Michael T.P."/>
            <person name="Mikami K."/>
            <person name="Miyazaki S."/>
            <person name="Morinaga S."/>
            <person name="Murata T."/>
            <person name="Mueller-Roeber B."/>
            <person name="Nelson D.R."/>
            <person name="Obara M."/>
            <person name="Oguri Y."/>
            <person name="Olmstead R.G."/>
            <person name="Onodera N."/>
            <person name="Petersen B.L."/>
            <person name="Pils B."/>
            <person name="Prigge M."/>
            <person name="Rensing S.A."/>
            <person name="Riano-Pachon D.M."/>
            <person name="Roberts A.W."/>
            <person name="Sato Y."/>
            <person name="Scheller H.V."/>
            <person name="Schulz B."/>
            <person name="Schulz C."/>
            <person name="Shakirov E.V."/>
            <person name="Shibagaki N."/>
            <person name="Shinohara N."/>
            <person name="Shippen D.E."/>
            <person name="Soerensen I."/>
            <person name="Sotooka R."/>
            <person name="Sugimoto N."/>
            <person name="Sugita M."/>
            <person name="Sumikawa N."/>
            <person name="Tanurdzic M."/>
            <person name="Theissen G."/>
            <person name="Ulvskov P."/>
            <person name="Wakazuki S."/>
            <person name="Weng J.K."/>
            <person name="Willats W.W."/>
            <person name="Wipf D."/>
            <person name="Wolf P.G."/>
            <person name="Yang L."/>
            <person name="Zimmer A.D."/>
            <person name="Zhu Q."/>
            <person name="Mitros T."/>
            <person name="Hellsten U."/>
            <person name="Loque D."/>
            <person name="Otillar R."/>
            <person name="Salamov A."/>
            <person name="Schmutz J."/>
            <person name="Shapiro H."/>
            <person name="Lindquist E."/>
            <person name="Lucas S."/>
            <person name="Rokhsar D."/>
            <person name="Grigoriev I.V."/>
        </authorList>
    </citation>
    <scope>NUCLEOTIDE SEQUENCE [LARGE SCALE GENOMIC DNA]</scope>
</reference>
<feature type="compositionally biased region" description="Polar residues" evidence="1">
    <location>
        <begin position="129"/>
        <end position="140"/>
    </location>
</feature>
<evidence type="ECO:0000313" key="2">
    <source>
        <dbReference type="EMBL" id="EFJ09659.1"/>
    </source>
</evidence>
<feature type="compositionally biased region" description="Basic and acidic residues" evidence="1">
    <location>
        <begin position="231"/>
        <end position="246"/>
    </location>
</feature>
<dbReference type="HOGENOM" id="CLU_805107_0_0_1"/>
<feature type="region of interest" description="Disordered" evidence="1">
    <location>
        <begin position="189"/>
        <end position="208"/>
    </location>
</feature>
<dbReference type="InParanoid" id="D8T0W4"/>
<dbReference type="EMBL" id="GL377660">
    <property type="protein sequence ID" value="EFJ09659.1"/>
    <property type="molecule type" value="Genomic_DNA"/>
</dbReference>
<evidence type="ECO:0000256" key="1">
    <source>
        <dbReference type="SAM" id="MobiDB-lite"/>
    </source>
</evidence>
<dbReference type="KEGG" id="smo:SELMODRAFT_427847"/>
<protein>
    <submittedName>
        <fullName evidence="2">Uncharacterized protein</fullName>
    </submittedName>
</protein>
<feature type="region of interest" description="Disordered" evidence="1">
    <location>
        <begin position="215"/>
        <end position="289"/>
    </location>
</feature>
<feature type="compositionally biased region" description="Basic and acidic residues" evidence="1">
    <location>
        <begin position="276"/>
        <end position="289"/>
    </location>
</feature>
<feature type="compositionally biased region" description="Basic and acidic residues" evidence="1">
    <location>
        <begin position="256"/>
        <end position="265"/>
    </location>
</feature>
<feature type="region of interest" description="Disordered" evidence="1">
    <location>
        <begin position="1"/>
        <end position="43"/>
    </location>
</feature>
<accession>D8T0W4</accession>
<feature type="region of interest" description="Disordered" evidence="1">
    <location>
        <begin position="157"/>
        <end position="178"/>
    </location>
</feature>
<sequence length="345" mass="38335">MDQRQDRDGVDCTSTPRPRREFSSTSTRHPVLRPDTPPPAVRPIPHQIIQIIMTRKQQQALNGNPSTPTPRTVLMDWDCPRQQVNQERQLPISAQAVHRVRMGKAPAEPRAKKAGGRGAGGSAAVHPASANSPTPLQSSAPPFEIPVVGATEVMDMEQEHHQEGREEEVPADPWGGFAQEPELEPAQVLLHPTDPTDPNAEEEMGRHQVLECVPLAPLPENRQQEAVPDVRPMEVERPSSRQDETRKRAHSPPHNGKGEHREHHVQGHSADLTDAGPRRGDRPEVGRKTLYDGGESVQFEGHLIGVQKFIEEHHKLLLTAITNLLECLPTTTDLPEDECKEVRQL</sequence>
<organism evidence="3">
    <name type="scientific">Selaginella moellendorffii</name>
    <name type="common">Spikemoss</name>
    <dbReference type="NCBI Taxonomy" id="88036"/>
    <lineage>
        <taxon>Eukaryota</taxon>
        <taxon>Viridiplantae</taxon>
        <taxon>Streptophyta</taxon>
        <taxon>Embryophyta</taxon>
        <taxon>Tracheophyta</taxon>
        <taxon>Lycopodiopsida</taxon>
        <taxon>Selaginellales</taxon>
        <taxon>Selaginellaceae</taxon>
        <taxon>Selaginella</taxon>
    </lineage>
</organism>
<gene>
    <name evidence="2" type="ORF">SELMODRAFT_427847</name>
</gene>